<proteinExistence type="predicted"/>
<gene>
    <name evidence="1" type="ORF">GEV02_27000</name>
</gene>
<comment type="caution">
    <text evidence="1">The sequence shown here is derived from an EMBL/GenBank/DDBJ whole genome shotgun (WGS) entry which is preliminary data.</text>
</comment>
<dbReference type="EMBL" id="WHUG01000016">
    <property type="protein sequence ID" value="MQA41800.1"/>
    <property type="molecule type" value="Genomic_DNA"/>
</dbReference>
<keyword evidence="2" id="KW-1185">Reference proteome</keyword>
<reference evidence="1 2" key="1">
    <citation type="submission" date="2019-10" db="EMBL/GenBank/DDBJ databases">
        <title>Two novel species isolated from a subtropical stream in China.</title>
        <authorList>
            <person name="Lu H."/>
        </authorList>
    </citation>
    <scope>NUCLEOTIDE SEQUENCE [LARGE SCALE GENOMIC DNA]</scope>
    <source>
        <strain evidence="1 2">FT29W</strain>
    </source>
</reference>
<organism evidence="1 2">
    <name type="scientific">Rugamonas aquatica</name>
    <dbReference type="NCBI Taxonomy" id="2743357"/>
    <lineage>
        <taxon>Bacteria</taxon>
        <taxon>Pseudomonadati</taxon>
        <taxon>Pseudomonadota</taxon>
        <taxon>Betaproteobacteria</taxon>
        <taxon>Burkholderiales</taxon>
        <taxon>Oxalobacteraceae</taxon>
        <taxon>Telluria group</taxon>
        <taxon>Rugamonas</taxon>
    </lineage>
</organism>
<accession>A0A6A7N9L5</accession>
<evidence type="ECO:0000313" key="2">
    <source>
        <dbReference type="Proteomes" id="UP000440498"/>
    </source>
</evidence>
<name>A0A6A7N9L5_9BURK</name>
<evidence type="ECO:0000313" key="1">
    <source>
        <dbReference type="EMBL" id="MQA41800.1"/>
    </source>
</evidence>
<sequence>AAAAPAFDAARAHAAAQALLPSLKRGALEDAALAALATAMSGAGLSAALARQLAELHTALNDFDFPQAHATLLELADHLAKENP</sequence>
<dbReference type="RefSeq" id="WP_217433164.1">
    <property type="nucleotide sequence ID" value="NZ_WHUG01000016.1"/>
</dbReference>
<feature type="non-terminal residue" evidence="1">
    <location>
        <position position="1"/>
    </location>
</feature>
<dbReference type="AlphaFoldDB" id="A0A6A7N9L5"/>
<dbReference type="Proteomes" id="UP000440498">
    <property type="component" value="Unassembled WGS sequence"/>
</dbReference>
<protein>
    <submittedName>
        <fullName evidence="1">Uncharacterized protein</fullName>
    </submittedName>
</protein>